<organism evidence="1 2">
    <name type="scientific">Candidatus Wallbacteria bacterium HGW-Wallbacteria-1</name>
    <dbReference type="NCBI Taxonomy" id="2013854"/>
    <lineage>
        <taxon>Bacteria</taxon>
        <taxon>Candidatus Walliibacteriota</taxon>
    </lineage>
</organism>
<dbReference type="Proteomes" id="UP000233256">
    <property type="component" value="Unassembled WGS sequence"/>
</dbReference>
<name>A0A2N1PIZ6_9BACT</name>
<protein>
    <submittedName>
        <fullName evidence="1">Uncharacterized protein</fullName>
    </submittedName>
</protein>
<proteinExistence type="predicted"/>
<sequence>MSLIYQARDVLNEMNFIEIDVISTIRNELDLPFDAEEYKKFLLEQTKASDINFEESIKNLTLTLHKLSDETTNNLKINDIQK</sequence>
<dbReference type="EMBL" id="PGXC01000055">
    <property type="protein sequence ID" value="PKK88262.1"/>
    <property type="molecule type" value="Genomic_DNA"/>
</dbReference>
<dbReference type="AlphaFoldDB" id="A0A2N1PIZ6"/>
<reference evidence="1 2" key="1">
    <citation type="journal article" date="2017" name="ISME J.">
        <title>Potential for microbial H2 and metal transformations associated with novel bacteria and archaea in deep terrestrial subsurface sediments.</title>
        <authorList>
            <person name="Hernsdorf A.W."/>
            <person name="Amano Y."/>
            <person name="Miyakawa K."/>
            <person name="Ise K."/>
            <person name="Suzuki Y."/>
            <person name="Anantharaman K."/>
            <person name="Probst A."/>
            <person name="Burstein D."/>
            <person name="Thomas B.C."/>
            <person name="Banfield J.F."/>
        </authorList>
    </citation>
    <scope>NUCLEOTIDE SEQUENCE [LARGE SCALE GENOMIC DNA]</scope>
    <source>
        <strain evidence="1">HGW-Wallbacteria-1</strain>
    </source>
</reference>
<gene>
    <name evidence="1" type="ORF">CVV64_19515</name>
</gene>
<comment type="caution">
    <text evidence="1">The sequence shown here is derived from an EMBL/GenBank/DDBJ whole genome shotgun (WGS) entry which is preliminary data.</text>
</comment>
<accession>A0A2N1PIZ6</accession>
<evidence type="ECO:0000313" key="2">
    <source>
        <dbReference type="Proteomes" id="UP000233256"/>
    </source>
</evidence>
<evidence type="ECO:0000313" key="1">
    <source>
        <dbReference type="EMBL" id="PKK88262.1"/>
    </source>
</evidence>